<dbReference type="EMBL" id="SMCX01000026">
    <property type="protein sequence ID" value="TCW21254.1"/>
    <property type="molecule type" value="Genomic_DNA"/>
</dbReference>
<evidence type="ECO:0000313" key="3">
    <source>
        <dbReference type="EMBL" id="MEX6465317.1"/>
    </source>
</evidence>
<dbReference type="AlphaFoldDB" id="A0A177L360"/>
<gene>
    <name evidence="3" type="ORF">AB6N35_13420</name>
    <name evidence="4" type="ORF">EDD19_12643</name>
    <name evidence="2" type="ORF">M3D93_16595</name>
</gene>
<dbReference type="OrthoDB" id="4775019at2"/>
<sequence length="70" mass="7102">MTTPGPHPRPGPTGPDIDELRSAFDDLLGDSVGAPGTDAGGGAVRDDQVAALDAAHELLAQALTALDNRR</sequence>
<protein>
    <submittedName>
        <fullName evidence="4">Uncharacterized protein</fullName>
    </submittedName>
</protein>
<dbReference type="RefSeq" id="WP_007629074.1">
    <property type="nucleotide sequence ID" value="NZ_CP143053.1"/>
</dbReference>
<reference evidence="2" key="2">
    <citation type="submission" date="2022-04" db="EMBL/GenBank/DDBJ databases">
        <title>Human microbiome associated bacterial genomes.</title>
        <authorList>
            <person name="Sandstrom S."/>
            <person name="Salamzade R."/>
            <person name="Kalan L.R."/>
        </authorList>
    </citation>
    <scope>NUCLEOTIDE SEQUENCE</scope>
    <source>
        <strain evidence="2">P3-SID1762</strain>
    </source>
</reference>
<feature type="region of interest" description="Disordered" evidence="1">
    <location>
        <begin position="1"/>
        <end position="20"/>
    </location>
</feature>
<reference evidence="6" key="3">
    <citation type="submission" date="2024-07" db="EMBL/GenBank/DDBJ databases">
        <title>Pseudomonas strain that inhibits Aeromonas fish pathogens.</title>
        <authorList>
            <person name="Wildschutte H."/>
        </authorList>
    </citation>
    <scope>NUCLEOTIDE SEQUENCE [LARGE SCALE GENOMIC DNA]</scope>
    <source>
        <strain evidence="6">n60</strain>
    </source>
</reference>
<proteinExistence type="predicted"/>
<keyword evidence="6" id="KW-1185">Reference proteome</keyword>
<dbReference type="Proteomes" id="UP001206890">
    <property type="component" value="Unassembled WGS sequence"/>
</dbReference>
<evidence type="ECO:0000313" key="6">
    <source>
        <dbReference type="Proteomes" id="UP001560293"/>
    </source>
</evidence>
<accession>A0A177L360</accession>
<dbReference type="EMBL" id="JALXTC010000145">
    <property type="protein sequence ID" value="MCT2119346.1"/>
    <property type="molecule type" value="Genomic_DNA"/>
</dbReference>
<evidence type="ECO:0000313" key="5">
    <source>
        <dbReference type="Proteomes" id="UP000295805"/>
    </source>
</evidence>
<comment type="caution">
    <text evidence="4">The sequence shown here is derived from an EMBL/GenBank/DDBJ whole genome shotgun (WGS) entry which is preliminary data.</text>
</comment>
<reference evidence="4 5" key="1">
    <citation type="submission" date="2019-03" db="EMBL/GenBank/DDBJ databases">
        <title>Root nodule microbial communities of legume samples collected from USA, Mexico and Botswana.</title>
        <authorList>
            <person name="Hirsch A."/>
        </authorList>
    </citation>
    <scope>NUCLEOTIDE SEQUENCE [LARGE SCALE GENOMIC DNA]</scope>
    <source>
        <strain evidence="4 5">55</strain>
    </source>
</reference>
<evidence type="ECO:0000313" key="4">
    <source>
        <dbReference type="EMBL" id="TCW21254.1"/>
    </source>
</evidence>
<dbReference type="GeneID" id="89530375"/>
<dbReference type="Proteomes" id="UP001560293">
    <property type="component" value="Unassembled WGS sequence"/>
</dbReference>
<evidence type="ECO:0000256" key="1">
    <source>
        <dbReference type="SAM" id="MobiDB-lite"/>
    </source>
</evidence>
<dbReference type="Proteomes" id="UP000295805">
    <property type="component" value="Unassembled WGS sequence"/>
</dbReference>
<organism evidence="4 5">
    <name type="scientific">Dietzia cinnamea</name>
    <dbReference type="NCBI Taxonomy" id="321318"/>
    <lineage>
        <taxon>Bacteria</taxon>
        <taxon>Bacillati</taxon>
        <taxon>Actinomycetota</taxon>
        <taxon>Actinomycetes</taxon>
        <taxon>Mycobacteriales</taxon>
        <taxon>Dietziaceae</taxon>
        <taxon>Dietzia</taxon>
    </lineage>
</organism>
<feature type="compositionally biased region" description="Pro residues" evidence="1">
    <location>
        <begin position="1"/>
        <end position="13"/>
    </location>
</feature>
<dbReference type="EMBL" id="JBFTEZ010000002">
    <property type="protein sequence ID" value="MEX6465317.1"/>
    <property type="molecule type" value="Genomic_DNA"/>
</dbReference>
<name>A0A177L360_9ACTN</name>
<evidence type="ECO:0000313" key="2">
    <source>
        <dbReference type="EMBL" id="MCT2119346.1"/>
    </source>
</evidence>
<reference evidence="3" key="4">
    <citation type="submission" date="2024-07" db="EMBL/GenBank/DDBJ databases">
        <authorList>
            <person name="Wildschutte H."/>
        </authorList>
    </citation>
    <scope>NUCLEOTIDE SEQUENCE</scope>
    <source>
        <strain evidence="3">N60</strain>
    </source>
</reference>